<dbReference type="RefSeq" id="WP_003926133.1">
    <property type="nucleotide sequence ID" value="NZ_BCTB01000016.1"/>
</dbReference>
<reference evidence="3" key="2">
    <citation type="submission" date="2016-02" db="EMBL/GenBank/DDBJ databases">
        <title>Draft genome sequence of five rapidly growing Mycobacterium species.</title>
        <authorList>
            <person name="Katahira K."/>
            <person name="Gotou Y."/>
            <person name="Iida K."/>
            <person name="Ogura Y."/>
            <person name="Hayashi T."/>
        </authorList>
    </citation>
    <scope>NUCLEOTIDE SEQUENCE [LARGE SCALE GENOMIC DNA]</scope>
    <source>
        <strain evidence="3">JCM6362</strain>
    </source>
</reference>
<evidence type="ECO:0000313" key="2">
    <source>
        <dbReference type="EMBL" id="GAT15276.1"/>
    </source>
</evidence>
<dbReference type="Proteomes" id="UP000069654">
    <property type="component" value="Unassembled WGS sequence"/>
</dbReference>
<protein>
    <recommendedName>
        <fullName evidence="1">Phospholipid/glycerol acyltransferase domain-containing protein</fullName>
    </recommendedName>
</protein>
<dbReference type="GO" id="GO:0016746">
    <property type="term" value="F:acyltransferase activity"/>
    <property type="evidence" value="ECO:0007669"/>
    <property type="project" value="InterPro"/>
</dbReference>
<dbReference type="InterPro" id="IPR002123">
    <property type="entry name" value="Plipid/glycerol_acylTrfase"/>
</dbReference>
<dbReference type="STRING" id="1797.RMCT_2246"/>
<dbReference type="Pfam" id="PF01553">
    <property type="entry name" value="Acyltransferase"/>
    <property type="match status" value="1"/>
</dbReference>
<accession>A0A117IMH7</accession>
<evidence type="ECO:0000313" key="3">
    <source>
        <dbReference type="Proteomes" id="UP000069654"/>
    </source>
</evidence>
<reference evidence="2 3" key="1">
    <citation type="journal article" date="2016" name="Genome Announc.">
        <title>Draft Genome Sequences of Five Rapidly Growing Mycobacterium Species, M. thermoresistibile, M. fortuitum subsp. acetamidolyticum, M. canariasense, M. brisbanense, and M. novocastrense.</title>
        <authorList>
            <person name="Katahira K."/>
            <person name="Ogura Y."/>
            <person name="Gotoh Y."/>
            <person name="Hayashi T."/>
        </authorList>
    </citation>
    <scope>NUCLEOTIDE SEQUENCE [LARGE SCALE GENOMIC DNA]</scope>
    <source>
        <strain evidence="2 3">JCM6362</strain>
    </source>
</reference>
<dbReference type="EMBL" id="BCTB01000016">
    <property type="protein sequence ID" value="GAT15276.1"/>
    <property type="molecule type" value="Genomic_DNA"/>
</dbReference>
<gene>
    <name evidence="2" type="ORF">RMCT_2246</name>
</gene>
<feature type="domain" description="Phospholipid/glycerol acyltransferase" evidence="1">
    <location>
        <begin position="36"/>
        <end position="114"/>
    </location>
</feature>
<organism evidence="2 3">
    <name type="scientific">Mycolicibacterium thermoresistibile</name>
    <name type="common">Mycobacterium thermoresistibile</name>
    <dbReference type="NCBI Taxonomy" id="1797"/>
    <lineage>
        <taxon>Bacteria</taxon>
        <taxon>Bacillati</taxon>
        <taxon>Actinomycetota</taxon>
        <taxon>Actinomycetes</taxon>
        <taxon>Mycobacteriales</taxon>
        <taxon>Mycobacteriaceae</taxon>
        <taxon>Mycolicibacterium</taxon>
    </lineage>
</organism>
<sequence length="206" mass="22452">MGGNRAGRGEVGQRDPVFTERLVGILHPLMKRYFRAEVRGLDGMPPGSALLVGNHSGGMFTMDVPILASAIYRRFGYRRPVYTLAHYGVFLGNVGNWLRRAGVIGASRANAAAALRGNRLARLIGLDRVRMKILPLTFGLPFGLTTVLPANLPLPSKVGTEMLDSIDIPTRFGVDPDVGEVDAYVRAVMQRALDRLAAERRFPVLG</sequence>
<evidence type="ECO:0000259" key="1">
    <source>
        <dbReference type="Pfam" id="PF01553"/>
    </source>
</evidence>
<proteinExistence type="predicted"/>
<dbReference type="AlphaFoldDB" id="A0A117IMH7"/>
<name>A0A117IMH7_MYCTH</name>
<comment type="caution">
    <text evidence="2">The sequence shown here is derived from an EMBL/GenBank/DDBJ whole genome shotgun (WGS) entry which is preliminary data.</text>
</comment>
<dbReference type="OrthoDB" id="7056876at2"/>